<dbReference type="EMBL" id="GL945428">
    <property type="protein sequence ID" value="EGO30877.1"/>
    <property type="molecule type" value="Genomic_DNA"/>
</dbReference>
<dbReference type="KEGG" id="sla:SERLADRAFT_432527"/>
<name>F8NFN7_SERL9</name>
<dbReference type="GeneID" id="18814027"/>
<protein>
    <submittedName>
        <fullName evidence="1">Uncharacterized protein</fullName>
    </submittedName>
</protein>
<accession>F8NFN7</accession>
<organism>
    <name type="scientific">Serpula lacrymans var. lacrymans (strain S7.9)</name>
    <name type="common">Dry rot fungus</name>
    <dbReference type="NCBI Taxonomy" id="578457"/>
    <lineage>
        <taxon>Eukaryota</taxon>
        <taxon>Fungi</taxon>
        <taxon>Dikarya</taxon>
        <taxon>Basidiomycota</taxon>
        <taxon>Agaricomycotina</taxon>
        <taxon>Agaricomycetes</taxon>
        <taxon>Agaricomycetidae</taxon>
        <taxon>Boletales</taxon>
        <taxon>Coniophorineae</taxon>
        <taxon>Serpulaceae</taxon>
        <taxon>Serpula</taxon>
    </lineage>
</organism>
<sequence length="142" mass="16118">MPRCRKQRSQAQAAHLDRARELRWLRLDSNKKNNIISFYNALSQAGVQTRRAAHSHAIKDLEVKLSKANCNFDLARKALTQRNSCIRRQNAELASKKALLAARSAEAMEMKSTLQALERSASAAVEDLYDAHLRVQRLHVLL</sequence>
<proteinExistence type="predicted"/>
<reference evidence="1" key="1">
    <citation type="submission" date="2011-04" db="EMBL/GenBank/DDBJ databases">
        <title>Evolution of plant cell wall degrading machinery underlies the functional diversity of forest fungi.</title>
        <authorList>
            <consortium name="US DOE Joint Genome Institute (JGI-PGF)"/>
            <person name="Eastwood D.C."/>
            <person name="Floudas D."/>
            <person name="Binder M."/>
            <person name="Majcherczyk A."/>
            <person name="Schneider P."/>
            <person name="Aerts A."/>
            <person name="Asiegbu F.O."/>
            <person name="Baker S.E."/>
            <person name="Barry K."/>
            <person name="Bendiksby M."/>
            <person name="Blumentritt M."/>
            <person name="Coutinho P.M."/>
            <person name="Cullen D."/>
            <person name="Cullen D."/>
            <person name="Gathman A."/>
            <person name="Goodell B."/>
            <person name="Henrissat B."/>
            <person name="Ihrmark K."/>
            <person name="Kauserud H."/>
            <person name="Kohler A."/>
            <person name="LaButti K."/>
            <person name="Lapidus A."/>
            <person name="Lavin J.L."/>
            <person name="Lee Y.-H."/>
            <person name="Lindquist E."/>
            <person name="Lilly W."/>
            <person name="Lucas S."/>
            <person name="Morin E."/>
            <person name="Murat C."/>
            <person name="Oguiza J.A."/>
            <person name="Park J."/>
            <person name="Pisabarro A.G."/>
            <person name="Riley R."/>
            <person name="Rosling A."/>
            <person name="Salamov A."/>
            <person name="Schmidt O."/>
            <person name="Schmutz J."/>
            <person name="Skrede I."/>
            <person name="Stenlid J."/>
            <person name="Wiebenga A."/>
            <person name="Xie X."/>
            <person name="Kues U."/>
            <person name="Hibbett D.S."/>
            <person name="Hoffmeister D."/>
            <person name="Hogberg N."/>
            <person name="Martin F."/>
            <person name="Grigoriev I.V."/>
            <person name="Watkinson S.C."/>
        </authorList>
    </citation>
    <scope>NUCLEOTIDE SEQUENCE</scope>
    <source>
        <strain evidence="1">S7.9</strain>
    </source>
</reference>
<dbReference type="RefSeq" id="XP_007312761.1">
    <property type="nucleotide sequence ID" value="XM_007312699.1"/>
</dbReference>
<gene>
    <name evidence="1" type="ORF">SERLADRAFT_432527</name>
</gene>
<dbReference type="Proteomes" id="UP000008064">
    <property type="component" value="Unassembled WGS sequence"/>
</dbReference>
<dbReference type="HOGENOM" id="CLU_1816970_0_0_1"/>
<evidence type="ECO:0000313" key="1">
    <source>
        <dbReference type="EMBL" id="EGO30877.1"/>
    </source>
</evidence>
<dbReference type="AlphaFoldDB" id="F8NFN7"/>